<evidence type="ECO:0000313" key="2">
    <source>
        <dbReference type="EMBL" id="CAK6961174.1"/>
    </source>
</evidence>
<feature type="compositionally biased region" description="Low complexity" evidence="1">
    <location>
        <begin position="79"/>
        <end position="92"/>
    </location>
</feature>
<feature type="compositionally biased region" description="Basic and acidic residues" evidence="1">
    <location>
        <begin position="42"/>
        <end position="75"/>
    </location>
</feature>
<comment type="caution">
    <text evidence="2">The sequence shown here is derived from an EMBL/GenBank/DDBJ whole genome shotgun (WGS) entry which is preliminary data.</text>
</comment>
<gene>
    <name evidence="2" type="ORF">FSCOSCO3_A027511</name>
</gene>
<keyword evidence="3" id="KW-1185">Reference proteome</keyword>
<evidence type="ECO:0000313" key="3">
    <source>
        <dbReference type="Proteomes" id="UP001314229"/>
    </source>
</evidence>
<dbReference type="AlphaFoldDB" id="A0AAV1NSN9"/>
<feature type="region of interest" description="Disordered" evidence="1">
    <location>
        <begin position="27"/>
        <end position="102"/>
    </location>
</feature>
<protein>
    <submittedName>
        <fullName evidence="2">Uncharacterized protein</fullName>
    </submittedName>
</protein>
<dbReference type="Proteomes" id="UP001314229">
    <property type="component" value="Unassembled WGS sequence"/>
</dbReference>
<proteinExistence type="predicted"/>
<sequence length="102" mass="12192">MFVLPLVKIKCFKHRYRFRQQIRDYRRRNSARCVSSDQPTYGHKEGAGDVKVCRCSDRERRDKASRQREEREEKSGGAQQQQQQQQQRQQQQAEGKEDDSAF</sequence>
<organism evidence="2 3">
    <name type="scientific">Scomber scombrus</name>
    <name type="common">Atlantic mackerel</name>
    <name type="synonym">Scomber vernalis</name>
    <dbReference type="NCBI Taxonomy" id="13677"/>
    <lineage>
        <taxon>Eukaryota</taxon>
        <taxon>Metazoa</taxon>
        <taxon>Chordata</taxon>
        <taxon>Craniata</taxon>
        <taxon>Vertebrata</taxon>
        <taxon>Euteleostomi</taxon>
        <taxon>Actinopterygii</taxon>
        <taxon>Neopterygii</taxon>
        <taxon>Teleostei</taxon>
        <taxon>Neoteleostei</taxon>
        <taxon>Acanthomorphata</taxon>
        <taxon>Pelagiaria</taxon>
        <taxon>Scombriformes</taxon>
        <taxon>Scombridae</taxon>
        <taxon>Scomber</taxon>
    </lineage>
</organism>
<dbReference type="EMBL" id="CAWUFR010000049">
    <property type="protein sequence ID" value="CAK6961174.1"/>
    <property type="molecule type" value="Genomic_DNA"/>
</dbReference>
<name>A0AAV1NSN9_SCOSC</name>
<accession>A0AAV1NSN9</accession>
<evidence type="ECO:0000256" key="1">
    <source>
        <dbReference type="SAM" id="MobiDB-lite"/>
    </source>
</evidence>
<reference evidence="2 3" key="1">
    <citation type="submission" date="2024-01" db="EMBL/GenBank/DDBJ databases">
        <authorList>
            <person name="Alioto T."/>
            <person name="Alioto T."/>
            <person name="Gomez Garrido J."/>
        </authorList>
    </citation>
    <scope>NUCLEOTIDE SEQUENCE [LARGE SCALE GENOMIC DNA]</scope>
</reference>